<dbReference type="PANTHER" id="PTHR42993:SF1">
    <property type="entry name" value="MAOC-LIKE DEHYDRATASE DOMAIN-CONTAINING PROTEIN"/>
    <property type="match status" value="1"/>
</dbReference>
<dbReference type="EMBL" id="JBAMYC010000006">
    <property type="protein sequence ID" value="MEI1248744.1"/>
    <property type="molecule type" value="Genomic_DNA"/>
</dbReference>
<dbReference type="InterPro" id="IPR029069">
    <property type="entry name" value="HotDog_dom_sf"/>
</dbReference>
<name>A0ABU8CIX3_9HYPH</name>
<dbReference type="InterPro" id="IPR039375">
    <property type="entry name" value="NodN-like"/>
</dbReference>
<dbReference type="RefSeq" id="WP_264396748.1">
    <property type="nucleotide sequence ID" value="NZ_JBAMYB010000006.1"/>
</dbReference>
<proteinExistence type="predicted"/>
<keyword evidence="3" id="KW-1185">Reference proteome</keyword>
<dbReference type="Pfam" id="PF01575">
    <property type="entry name" value="MaoC_dehydratas"/>
    <property type="match status" value="1"/>
</dbReference>
<organism evidence="2 3">
    <name type="scientific">Rhizobium aouanii</name>
    <dbReference type="NCBI Taxonomy" id="3118145"/>
    <lineage>
        <taxon>Bacteria</taxon>
        <taxon>Pseudomonadati</taxon>
        <taxon>Pseudomonadota</taxon>
        <taxon>Alphaproteobacteria</taxon>
        <taxon>Hyphomicrobiales</taxon>
        <taxon>Rhizobiaceae</taxon>
        <taxon>Rhizobium/Agrobacterium group</taxon>
        <taxon>Rhizobium</taxon>
    </lineage>
</organism>
<sequence>MTQEISLFDVKELIGKEIGVSDWIVVTQTTIDNFAETTGDFQFIHTDPVRAAAETPFGGAIAHGFLSLSLLSAMSYNCLPKIREQTMGINYGFDKVRFMAPVKSGARVRGRFALADARFRGAGMLMVTYDAKVEIEAERKPALSAIWQTIIQFEAKDPPADACSRPACVSRGM</sequence>
<dbReference type="CDD" id="cd03450">
    <property type="entry name" value="NodN"/>
    <property type="match status" value="1"/>
</dbReference>
<dbReference type="Proteomes" id="UP001531129">
    <property type="component" value="Unassembled WGS sequence"/>
</dbReference>
<feature type="domain" description="MaoC-like" evidence="1">
    <location>
        <begin position="12"/>
        <end position="117"/>
    </location>
</feature>
<accession>A0ABU8CIX3</accession>
<evidence type="ECO:0000313" key="2">
    <source>
        <dbReference type="EMBL" id="MEI1248744.1"/>
    </source>
</evidence>
<evidence type="ECO:0000313" key="3">
    <source>
        <dbReference type="Proteomes" id="UP001531129"/>
    </source>
</evidence>
<evidence type="ECO:0000259" key="1">
    <source>
        <dbReference type="Pfam" id="PF01575"/>
    </source>
</evidence>
<dbReference type="Gene3D" id="3.10.129.10">
    <property type="entry name" value="Hotdog Thioesterase"/>
    <property type="match status" value="1"/>
</dbReference>
<dbReference type="InterPro" id="IPR002539">
    <property type="entry name" value="MaoC-like_dom"/>
</dbReference>
<protein>
    <submittedName>
        <fullName evidence="2">MaoC family dehydratase</fullName>
    </submittedName>
</protein>
<gene>
    <name evidence="2" type="ORF">V8Q02_11995</name>
</gene>
<reference evidence="2 3" key="1">
    <citation type="submission" date="2024-01" db="EMBL/GenBank/DDBJ databases">
        <title>Draft genome sequences of three bacterial strains isolated from Acacia saligna represent a potential new species within the genus Rhizobium.</title>
        <authorList>
            <person name="Tambong J.T."/>
            <person name="Mnasri B."/>
        </authorList>
    </citation>
    <scope>NUCLEOTIDE SEQUENCE [LARGE SCALE GENOMIC DNA]</scope>
    <source>
        <strain evidence="2 3">1AS12I</strain>
    </source>
</reference>
<dbReference type="PANTHER" id="PTHR42993">
    <property type="entry name" value="MAOC-LIKE DEHYDRATASE DOMAIN-CONTAINING PROTEIN"/>
    <property type="match status" value="1"/>
</dbReference>
<dbReference type="SUPFAM" id="SSF54637">
    <property type="entry name" value="Thioesterase/thiol ester dehydrase-isomerase"/>
    <property type="match status" value="1"/>
</dbReference>
<comment type="caution">
    <text evidence="2">The sequence shown here is derived from an EMBL/GenBank/DDBJ whole genome shotgun (WGS) entry which is preliminary data.</text>
</comment>